<protein>
    <recommendedName>
        <fullName evidence="3">Fumarylacetoacetase-like C-terminal domain-containing protein</fullName>
    </recommendedName>
</protein>
<evidence type="ECO:0000313" key="5">
    <source>
        <dbReference type="Proteomes" id="UP000838686"/>
    </source>
</evidence>
<evidence type="ECO:0000313" key="4">
    <source>
        <dbReference type="EMBL" id="CAH1212127.1"/>
    </source>
</evidence>
<dbReference type="SUPFAM" id="SSF56529">
    <property type="entry name" value="FAH"/>
    <property type="match status" value="1"/>
</dbReference>
<dbReference type="Proteomes" id="UP000838686">
    <property type="component" value="Unassembled WGS sequence"/>
</dbReference>
<evidence type="ECO:0000259" key="3">
    <source>
        <dbReference type="Pfam" id="PF01557"/>
    </source>
</evidence>
<proteinExistence type="inferred from homology"/>
<evidence type="ECO:0000256" key="2">
    <source>
        <dbReference type="ARBA" id="ARBA00022723"/>
    </source>
</evidence>
<dbReference type="Gene3D" id="3.90.850.10">
    <property type="entry name" value="Fumarylacetoacetase-like, C-terminal domain"/>
    <property type="match status" value="1"/>
</dbReference>
<dbReference type="RefSeq" id="WP_236343832.1">
    <property type="nucleotide sequence ID" value="NZ_CAKMMF010000020.1"/>
</dbReference>
<dbReference type="InterPro" id="IPR011234">
    <property type="entry name" value="Fumarylacetoacetase-like_C"/>
</dbReference>
<dbReference type="Pfam" id="PF01557">
    <property type="entry name" value="FAA_hydrolase"/>
    <property type="match status" value="1"/>
</dbReference>
<gene>
    <name evidence="4" type="ORF">PAECIP111893_03485</name>
</gene>
<comment type="caution">
    <text evidence="4">The sequence shown here is derived from an EMBL/GenBank/DDBJ whole genome shotgun (WGS) entry which is preliminary data.</text>
</comment>
<comment type="similarity">
    <text evidence="1">Belongs to the FAH family.</text>
</comment>
<feature type="domain" description="Fumarylacetoacetase-like C-terminal" evidence="3">
    <location>
        <begin position="86"/>
        <end position="285"/>
    </location>
</feature>
<dbReference type="InterPro" id="IPR051121">
    <property type="entry name" value="FAH"/>
</dbReference>
<evidence type="ECO:0000256" key="1">
    <source>
        <dbReference type="ARBA" id="ARBA00010211"/>
    </source>
</evidence>
<keyword evidence="5" id="KW-1185">Reference proteome</keyword>
<organism evidence="4 5">
    <name type="scientific">Paenibacillus plantiphilus</name>
    <dbReference type="NCBI Taxonomy" id="2905650"/>
    <lineage>
        <taxon>Bacteria</taxon>
        <taxon>Bacillati</taxon>
        <taxon>Bacillota</taxon>
        <taxon>Bacilli</taxon>
        <taxon>Bacillales</taxon>
        <taxon>Paenibacillaceae</taxon>
        <taxon>Paenibacillus</taxon>
    </lineage>
</organism>
<keyword evidence="2" id="KW-0479">Metal-binding</keyword>
<dbReference type="PANTHER" id="PTHR42796">
    <property type="entry name" value="FUMARYLACETOACETATE HYDROLASE DOMAIN-CONTAINING PROTEIN 2A-RELATED"/>
    <property type="match status" value="1"/>
</dbReference>
<dbReference type="InterPro" id="IPR036663">
    <property type="entry name" value="Fumarylacetoacetase_C_sf"/>
</dbReference>
<dbReference type="PANTHER" id="PTHR42796:SF4">
    <property type="entry name" value="FUMARYLACETOACETATE HYDROLASE DOMAIN-CONTAINING PROTEIN 2A"/>
    <property type="match status" value="1"/>
</dbReference>
<accession>A0ABM9CEW6</accession>
<name>A0ABM9CEW6_9BACL</name>
<reference evidence="4" key="1">
    <citation type="submission" date="2022-01" db="EMBL/GenBank/DDBJ databases">
        <authorList>
            <person name="Criscuolo A."/>
        </authorList>
    </citation>
    <scope>NUCLEOTIDE SEQUENCE</scope>
    <source>
        <strain evidence="4">CIP111893</strain>
    </source>
</reference>
<dbReference type="EMBL" id="CAKMMF010000020">
    <property type="protein sequence ID" value="CAH1212127.1"/>
    <property type="molecule type" value="Genomic_DNA"/>
</dbReference>
<sequence>MKLATIRQGSAELAAIIESSSYILIDTINAAMNMQWSSSMLELIRLGQLDAIKEWYRNGGRELLAGMASVPLAEAQYAPLYRHPRKIWGIGMNYVKNASELAFIPADAEPVSFMKPDTTIIGSGEAIQLPRQSQEPTAEAELAIIIGRECRNVTEAEARDAVAGFTTSLDMTAADIHAKNQRFLTRAKSFDTFFSFGPHFITADEIEDVLALSVETVLNGAVCHRNVIAHMRYQPWYIVAFHSQVMTLLPGDVILTGTPGSVIIRDGDVVECRISGGFEPLVNSVRGC</sequence>